<dbReference type="SUPFAM" id="SSF50475">
    <property type="entry name" value="FMN-binding split barrel"/>
    <property type="match status" value="1"/>
</dbReference>
<reference evidence="2" key="1">
    <citation type="submission" date="2021-02" db="EMBL/GenBank/DDBJ databases">
        <title>Strain Y2R2, a novel species of the genus Halomonas.</title>
        <authorList>
            <person name="Huang H."/>
        </authorList>
    </citation>
    <scope>NUCLEOTIDE SEQUENCE</scope>
    <source>
        <strain evidence="2">Y2R2</strain>
    </source>
</reference>
<dbReference type="InterPro" id="IPR012349">
    <property type="entry name" value="Split_barrel_FMN-bd"/>
</dbReference>
<accession>A0A856QTK7</accession>
<evidence type="ECO:0000313" key="2">
    <source>
        <dbReference type="EMBL" id="QEM83231.2"/>
    </source>
</evidence>
<keyword evidence="3" id="KW-1185">Reference proteome</keyword>
<proteinExistence type="predicted"/>
<evidence type="ECO:0000313" key="3">
    <source>
        <dbReference type="Proteomes" id="UP000324285"/>
    </source>
</evidence>
<name>A0A856QTK7_9GAMM</name>
<dbReference type="PANTHER" id="PTHR34071">
    <property type="entry name" value="5-NITROIMIDAZOLE ANTIBIOTICS RESISTANCE PROTEIN, NIMA-FAMILY-RELATED PROTEIN-RELATED"/>
    <property type="match status" value="1"/>
</dbReference>
<gene>
    <name evidence="2" type="ORF">E4T21_18000</name>
</gene>
<sequence length="230" mass="25696">MSDESVMSDQNSMPDLKVTGRTKIKRGANRASFDRKAAYALIDHSVVCHLAHLVEGHVVVTPTCHWREGDHLYWHGHRLARNVVSPGQGRGNTEVSINICALDGLVLARSAFHHSVNYRSLTLFGIPEEITNDEQKALHLERFVDKLYPGRWAQLRPMTRQELAATGVSRIPINEASLKVRSGMPVDDEADLDWPAWAGVVPRESIWGKALPDSHVTKEQERPVLGEGLF</sequence>
<dbReference type="Gene3D" id="2.30.110.10">
    <property type="entry name" value="Electron Transport, Fmn-binding Protein, Chain A"/>
    <property type="match status" value="1"/>
</dbReference>
<dbReference type="Pfam" id="PF12900">
    <property type="entry name" value="Pyridox_ox_2"/>
    <property type="match status" value="1"/>
</dbReference>
<evidence type="ECO:0000256" key="1">
    <source>
        <dbReference type="SAM" id="MobiDB-lite"/>
    </source>
</evidence>
<organism evidence="2 3">
    <name type="scientific">Halomonas binhaiensis</name>
    <dbReference type="NCBI Taxonomy" id="2562282"/>
    <lineage>
        <taxon>Bacteria</taxon>
        <taxon>Pseudomonadati</taxon>
        <taxon>Pseudomonadota</taxon>
        <taxon>Gammaproteobacteria</taxon>
        <taxon>Oceanospirillales</taxon>
        <taxon>Halomonadaceae</taxon>
        <taxon>Halomonas</taxon>
    </lineage>
</organism>
<protein>
    <submittedName>
        <fullName evidence="2">Pyridoxamine 5'-phosphate oxidase family protein</fullName>
    </submittedName>
</protein>
<dbReference type="Proteomes" id="UP000324285">
    <property type="component" value="Chromosome"/>
</dbReference>
<feature type="compositionally biased region" description="Polar residues" evidence="1">
    <location>
        <begin position="1"/>
        <end position="13"/>
    </location>
</feature>
<dbReference type="AlphaFoldDB" id="A0A856QTK7"/>
<dbReference type="PANTHER" id="PTHR34071:SF2">
    <property type="entry name" value="FLAVIN-NUCLEOTIDE-BINDING PROTEIN"/>
    <property type="match status" value="1"/>
</dbReference>
<dbReference type="KEGG" id="hbh:E4T21_18000"/>
<dbReference type="RefSeq" id="WP_187775038.1">
    <property type="nucleotide sequence ID" value="NZ_CP038437.2"/>
</dbReference>
<dbReference type="InterPro" id="IPR024747">
    <property type="entry name" value="Pyridox_Oxase-rel"/>
</dbReference>
<dbReference type="EMBL" id="CP038437">
    <property type="protein sequence ID" value="QEM83231.2"/>
    <property type="molecule type" value="Genomic_DNA"/>
</dbReference>
<feature type="region of interest" description="Disordered" evidence="1">
    <location>
        <begin position="1"/>
        <end position="21"/>
    </location>
</feature>